<feature type="domain" description="PH" evidence="2">
    <location>
        <begin position="79"/>
        <end position="219"/>
    </location>
</feature>
<gene>
    <name evidence="3" type="ORF">INT44_007125</name>
</gene>
<dbReference type="Proteomes" id="UP000612746">
    <property type="component" value="Unassembled WGS sequence"/>
</dbReference>
<feature type="region of interest" description="Disordered" evidence="1">
    <location>
        <begin position="1"/>
        <end position="24"/>
    </location>
</feature>
<dbReference type="InterPro" id="IPR041681">
    <property type="entry name" value="PH_9"/>
</dbReference>
<keyword evidence="4" id="KW-1185">Reference proteome</keyword>
<name>A0A8H7PGH5_9FUNG</name>
<protein>
    <recommendedName>
        <fullName evidence="2">PH domain-containing protein</fullName>
    </recommendedName>
</protein>
<accession>A0A8H7PGH5</accession>
<evidence type="ECO:0000313" key="3">
    <source>
        <dbReference type="EMBL" id="KAG2173534.1"/>
    </source>
</evidence>
<dbReference type="PROSITE" id="PS50003">
    <property type="entry name" value="PH_DOMAIN"/>
    <property type="match status" value="1"/>
</dbReference>
<proteinExistence type="predicted"/>
<dbReference type="InterPro" id="IPR011993">
    <property type="entry name" value="PH-like_dom_sf"/>
</dbReference>
<comment type="caution">
    <text evidence="3">The sequence shown here is derived from an EMBL/GenBank/DDBJ whole genome shotgun (WGS) entry which is preliminary data.</text>
</comment>
<reference evidence="3" key="1">
    <citation type="submission" date="2020-12" db="EMBL/GenBank/DDBJ databases">
        <title>Metabolic potential, ecology and presence of endohyphal bacteria is reflected in genomic diversity of Mucoromycotina.</title>
        <authorList>
            <person name="Muszewska A."/>
            <person name="Okrasinska A."/>
            <person name="Steczkiewicz K."/>
            <person name="Drgas O."/>
            <person name="Orlowska M."/>
            <person name="Perlinska-Lenart U."/>
            <person name="Aleksandrzak-Piekarczyk T."/>
            <person name="Szatraj K."/>
            <person name="Zielenkiewicz U."/>
            <person name="Pilsyk S."/>
            <person name="Malc E."/>
            <person name="Mieczkowski P."/>
            <person name="Kruszewska J.S."/>
            <person name="Biernat P."/>
            <person name="Pawlowska J."/>
        </authorList>
    </citation>
    <scope>NUCLEOTIDE SEQUENCE</scope>
    <source>
        <strain evidence="3">WA0000051536</strain>
    </source>
</reference>
<evidence type="ECO:0000256" key="1">
    <source>
        <dbReference type="SAM" id="MobiDB-lite"/>
    </source>
</evidence>
<feature type="non-terminal residue" evidence="3">
    <location>
        <position position="358"/>
    </location>
</feature>
<dbReference type="Gene3D" id="2.30.29.30">
    <property type="entry name" value="Pleckstrin-homology domain (PH domain)/Phosphotyrosine-binding domain (PTB)"/>
    <property type="match status" value="1"/>
</dbReference>
<dbReference type="InterPro" id="IPR001849">
    <property type="entry name" value="PH_domain"/>
</dbReference>
<dbReference type="SUPFAM" id="SSF50729">
    <property type="entry name" value="PH domain-like"/>
    <property type="match status" value="1"/>
</dbReference>
<evidence type="ECO:0000313" key="4">
    <source>
        <dbReference type="Proteomes" id="UP000612746"/>
    </source>
</evidence>
<dbReference type="OrthoDB" id="2416502at2759"/>
<dbReference type="EMBL" id="JAEPRA010000018">
    <property type="protein sequence ID" value="KAG2173534.1"/>
    <property type="molecule type" value="Genomic_DNA"/>
</dbReference>
<dbReference type="AlphaFoldDB" id="A0A8H7PGH5"/>
<organism evidence="3 4">
    <name type="scientific">Umbelopsis vinacea</name>
    <dbReference type="NCBI Taxonomy" id="44442"/>
    <lineage>
        <taxon>Eukaryota</taxon>
        <taxon>Fungi</taxon>
        <taxon>Fungi incertae sedis</taxon>
        <taxon>Mucoromycota</taxon>
        <taxon>Mucoromycotina</taxon>
        <taxon>Umbelopsidomycetes</taxon>
        <taxon>Umbelopsidales</taxon>
        <taxon>Umbelopsidaceae</taxon>
        <taxon>Umbelopsis</taxon>
    </lineage>
</organism>
<sequence>GSPDLPQNGRQSLHHKLSIRSSSNRSRCTSIVSVQSATSHGSGSAKESSAAAYQSIANLITNTQLSASYTCDAPFYKEGVIIGKHLLERADQKAKHREWKEYFCIIHRAELLVHRLEHRSGDRRSIHKTVHSNSSFLTMSDYDDSKQSAVGGGDLMSQAQQVACLDLKHSLSTALPSGYSRQRPHAFAIQQAHGGVYVFQVGSDEQLVAWISTLNYWAARESKEPLTGGVSNMEFGWGDCLQDVVGHPDHYQLALGAMSVTVHEWKPPVPPEINSTVSEMDQFKALQKHVQQLNAELDFHREVKPKISVRFPPRTTNNIRALTNWESKAQYLLHEIIKYQNYCDAIEKSLTLQVQANA</sequence>
<evidence type="ECO:0000259" key="2">
    <source>
        <dbReference type="PROSITE" id="PS50003"/>
    </source>
</evidence>
<dbReference type="Pfam" id="PF15410">
    <property type="entry name" value="PH_9"/>
    <property type="match status" value="1"/>
</dbReference>